<dbReference type="GO" id="GO:0008483">
    <property type="term" value="F:transaminase activity"/>
    <property type="evidence" value="ECO:0007669"/>
    <property type="project" value="UniProtKB-KW"/>
</dbReference>
<dbReference type="OrthoDB" id="9804264at2"/>
<dbReference type="RefSeq" id="WP_077689700.1">
    <property type="nucleotide sequence ID" value="NZ_MCOK01000001.1"/>
</dbReference>
<dbReference type="Gene3D" id="3.90.1150.10">
    <property type="entry name" value="Aspartate Aminotransferase, domain 1"/>
    <property type="match status" value="1"/>
</dbReference>
<dbReference type="InterPro" id="IPR015424">
    <property type="entry name" value="PyrdxlP-dep_Trfase"/>
</dbReference>
<evidence type="ECO:0000256" key="4">
    <source>
        <dbReference type="RuleBase" id="RU004508"/>
    </source>
</evidence>
<comment type="similarity">
    <text evidence="4">Belongs to the DegT/DnrJ/EryC1 family.</text>
</comment>
<sequence>MIPLFKVAMSEEAPDRVAEVLRCGQLEHGPRVEEFEAALSERLGNPLVTAVNCGTSGLHLALSLVAGQYGGSGGAHEDTGEVLATPLTFEGTNWPILAHGMRIRWVDVDPETLNMDLDDLERKISPSTKAIMVVHWLGYPVDLDRLRGIVDRAERRLGFRPPVIEDCAQAWGATYRGLPLGNHGNTCVYSFQAIKLLTCGGGGLVVLPEEELHRRAVLRRWFGIDRAADRVHGDYDVPEWGFRFPMNDTAAAVGLANLDIVDPLLARHRENAAHYDKELAGVPGVELTERADDREPSFWAYPLKVEDRDAFTRKLAERGIMTSLISRRNDEHTCVAPYRSELPGLDRIQDRIIYVPVGWWLTEEDRSHIVDVIRSGW</sequence>
<dbReference type="CDD" id="cd00616">
    <property type="entry name" value="AHBA_syn"/>
    <property type="match status" value="1"/>
</dbReference>
<feature type="active site" description="Proton acceptor" evidence="2">
    <location>
        <position position="195"/>
    </location>
</feature>
<evidence type="ECO:0000256" key="3">
    <source>
        <dbReference type="PIRSR" id="PIRSR000390-2"/>
    </source>
</evidence>
<dbReference type="SUPFAM" id="SSF53383">
    <property type="entry name" value="PLP-dependent transferases"/>
    <property type="match status" value="1"/>
</dbReference>
<dbReference type="AlphaFoldDB" id="A0A1V3BXP5"/>
<dbReference type="EMBL" id="MCOK01000001">
    <property type="protein sequence ID" value="OOC53331.1"/>
    <property type="molecule type" value="Genomic_DNA"/>
</dbReference>
<accession>A0A1V3BXP5</accession>
<proteinExistence type="inferred from homology"/>
<keyword evidence="6" id="KW-1185">Reference proteome</keyword>
<keyword evidence="5" id="KW-0808">Transferase</keyword>
<keyword evidence="3 4" id="KW-0663">Pyridoxal phosphate</keyword>
<dbReference type="Gene3D" id="3.40.640.10">
    <property type="entry name" value="Type I PLP-dependent aspartate aminotransferase-like (Major domain)"/>
    <property type="match status" value="1"/>
</dbReference>
<keyword evidence="5" id="KW-0032">Aminotransferase</keyword>
<dbReference type="GO" id="GO:0030170">
    <property type="term" value="F:pyridoxal phosphate binding"/>
    <property type="evidence" value="ECO:0007669"/>
    <property type="project" value="TreeGrafter"/>
</dbReference>
<protein>
    <submittedName>
        <fullName evidence="5">Aminotransferase DegT</fullName>
    </submittedName>
</protein>
<dbReference type="PANTHER" id="PTHR30244">
    <property type="entry name" value="TRANSAMINASE"/>
    <property type="match status" value="1"/>
</dbReference>
<dbReference type="PANTHER" id="PTHR30244:SF34">
    <property type="entry name" value="DTDP-4-AMINO-4,6-DIDEOXYGALACTOSE TRANSAMINASE"/>
    <property type="match status" value="1"/>
</dbReference>
<dbReference type="Pfam" id="PF01041">
    <property type="entry name" value="DegT_DnrJ_EryC1"/>
    <property type="match status" value="1"/>
</dbReference>
<dbReference type="PIRSF" id="PIRSF000390">
    <property type="entry name" value="PLP_StrS"/>
    <property type="match status" value="1"/>
</dbReference>
<dbReference type="STRING" id="501010.NOSIN_05500"/>
<comment type="cofactor">
    <cofactor evidence="1">
        <name>pyridoxal 5'-phosphate</name>
        <dbReference type="ChEBI" id="CHEBI:597326"/>
    </cofactor>
</comment>
<dbReference type="InterPro" id="IPR015422">
    <property type="entry name" value="PyrdxlP-dep_Trfase_small"/>
</dbReference>
<feature type="modified residue" description="N6-(pyridoxal phosphate)lysine" evidence="3">
    <location>
        <position position="195"/>
    </location>
</feature>
<dbReference type="InterPro" id="IPR015421">
    <property type="entry name" value="PyrdxlP-dep_Trfase_major"/>
</dbReference>
<evidence type="ECO:0000256" key="2">
    <source>
        <dbReference type="PIRSR" id="PIRSR000390-1"/>
    </source>
</evidence>
<organism evidence="5 6">
    <name type="scientific">Nocardiopsis sinuspersici</name>
    <dbReference type="NCBI Taxonomy" id="501010"/>
    <lineage>
        <taxon>Bacteria</taxon>
        <taxon>Bacillati</taxon>
        <taxon>Actinomycetota</taxon>
        <taxon>Actinomycetes</taxon>
        <taxon>Streptosporangiales</taxon>
        <taxon>Nocardiopsidaceae</taxon>
        <taxon>Nocardiopsis</taxon>
    </lineage>
</organism>
<comment type="caution">
    <text evidence="5">The sequence shown here is derived from an EMBL/GenBank/DDBJ whole genome shotgun (WGS) entry which is preliminary data.</text>
</comment>
<evidence type="ECO:0000313" key="6">
    <source>
        <dbReference type="Proteomes" id="UP000189004"/>
    </source>
</evidence>
<dbReference type="GO" id="GO:0000271">
    <property type="term" value="P:polysaccharide biosynthetic process"/>
    <property type="evidence" value="ECO:0007669"/>
    <property type="project" value="TreeGrafter"/>
</dbReference>
<name>A0A1V3BXP5_9ACTN</name>
<reference evidence="6" key="1">
    <citation type="submission" date="2016-08" db="EMBL/GenBank/DDBJ databases">
        <authorList>
            <person name="Tokovenko B."/>
            <person name="Kalinowski J."/>
        </authorList>
    </citation>
    <scope>NUCLEOTIDE SEQUENCE [LARGE SCALE GENOMIC DNA]</scope>
    <source>
        <strain evidence="6">UTMC102</strain>
    </source>
</reference>
<evidence type="ECO:0000256" key="1">
    <source>
        <dbReference type="ARBA" id="ARBA00001933"/>
    </source>
</evidence>
<evidence type="ECO:0000313" key="5">
    <source>
        <dbReference type="EMBL" id="OOC53331.1"/>
    </source>
</evidence>
<dbReference type="InterPro" id="IPR000653">
    <property type="entry name" value="DegT/StrS_aminotransferase"/>
</dbReference>
<dbReference type="Proteomes" id="UP000189004">
    <property type="component" value="Unassembled WGS sequence"/>
</dbReference>
<gene>
    <name evidence="5" type="ORF">NOSIN_05500</name>
</gene>